<evidence type="ECO:0000259" key="11">
    <source>
        <dbReference type="PROSITE" id="PS51201"/>
    </source>
</evidence>
<evidence type="ECO:0000313" key="12">
    <source>
        <dbReference type="EMBL" id="QUD86334.1"/>
    </source>
</evidence>
<dbReference type="Pfam" id="PF02254">
    <property type="entry name" value="TrkA_N"/>
    <property type="match status" value="1"/>
</dbReference>
<evidence type="ECO:0000256" key="5">
    <source>
        <dbReference type="ARBA" id="ARBA00022692"/>
    </source>
</evidence>
<dbReference type="InterPro" id="IPR036291">
    <property type="entry name" value="NAD(P)-bd_dom_sf"/>
</dbReference>
<feature type="transmembrane region" description="Helical" evidence="10">
    <location>
        <begin position="284"/>
        <end position="302"/>
    </location>
</feature>
<dbReference type="GO" id="GO:1902600">
    <property type="term" value="P:proton transmembrane transport"/>
    <property type="evidence" value="ECO:0007669"/>
    <property type="project" value="InterPro"/>
</dbReference>
<dbReference type="Gene3D" id="1.20.1530.20">
    <property type="match status" value="1"/>
</dbReference>
<evidence type="ECO:0000256" key="10">
    <source>
        <dbReference type="SAM" id="Phobius"/>
    </source>
</evidence>
<keyword evidence="5 10" id="KW-0812">Transmembrane</keyword>
<feature type="transmembrane region" description="Helical" evidence="10">
    <location>
        <begin position="38"/>
        <end position="63"/>
    </location>
</feature>
<keyword evidence="2" id="KW-0813">Transport</keyword>
<feature type="transmembrane region" description="Helical" evidence="10">
    <location>
        <begin position="201"/>
        <end position="223"/>
    </location>
</feature>
<evidence type="ECO:0000256" key="3">
    <source>
        <dbReference type="ARBA" id="ARBA00022449"/>
    </source>
</evidence>
<dbReference type="GO" id="GO:0005886">
    <property type="term" value="C:plasma membrane"/>
    <property type="evidence" value="ECO:0007669"/>
    <property type="project" value="TreeGrafter"/>
</dbReference>
<dbReference type="InterPro" id="IPR003148">
    <property type="entry name" value="RCK_N"/>
</dbReference>
<keyword evidence="8" id="KW-0406">Ion transport</keyword>
<keyword evidence="6" id="KW-0630">Potassium</keyword>
<organism evidence="12 13">
    <name type="scientific">Phenylobacterium montanum</name>
    <dbReference type="NCBI Taxonomy" id="2823693"/>
    <lineage>
        <taxon>Bacteria</taxon>
        <taxon>Pseudomonadati</taxon>
        <taxon>Pseudomonadota</taxon>
        <taxon>Alphaproteobacteria</taxon>
        <taxon>Caulobacterales</taxon>
        <taxon>Caulobacteraceae</taxon>
        <taxon>Phenylobacterium</taxon>
    </lineage>
</organism>
<feature type="transmembrane region" description="Helical" evidence="10">
    <location>
        <begin position="12"/>
        <end position="31"/>
    </location>
</feature>
<dbReference type="EMBL" id="CP073078">
    <property type="protein sequence ID" value="QUD86334.1"/>
    <property type="molecule type" value="Genomic_DNA"/>
</dbReference>
<feature type="transmembrane region" description="Helical" evidence="10">
    <location>
        <begin position="134"/>
        <end position="155"/>
    </location>
</feature>
<feature type="transmembrane region" description="Helical" evidence="10">
    <location>
        <begin position="379"/>
        <end position="399"/>
    </location>
</feature>
<dbReference type="InterPro" id="IPR006153">
    <property type="entry name" value="Cation/H_exchanger_TM"/>
</dbReference>
<feature type="transmembrane region" description="Helical" evidence="10">
    <location>
        <begin position="75"/>
        <end position="94"/>
    </location>
</feature>
<keyword evidence="13" id="KW-1185">Reference proteome</keyword>
<name>A0A975FWN7_9CAUL</name>
<evidence type="ECO:0000256" key="9">
    <source>
        <dbReference type="ARBA" id="ARBA00023136"/>
    </source>
</evidence>
<dbReference type="Gene3D" id="3.40.50.720">
    <property type="entry name" value="NAD(P)-binding Rossmann-like Domain"/>
    <property type="match status" value="1"/>
</dbReference>
<dbReference type="FunFam" id="3.40.50.720:FF:000036">
    <property type="entry name" value="Glutathione-regulated potassium-efflux system protein KefB"/>
    <property type="match status" value="1"/>
</dbReference>
<sequence length="602" mass="62445">MAVGSAGGGAAAGYKDLVLFLATAGIVAPLFKRLKISPVLGFLGAGVLLGPSGLGALAVRLPWLGAITVARPEDIADLAEFGVVFLLFMIGLELSWERLRLMRRLVFGLGPLQMLACGAALTGLASLAGASLPAALAIGAALTLSSTAVVIPVMAEHRRLHAEAGRATLSVLLFQDLSVAPIIITLGVVAKAQANGFDPRLLLAVLPAVAAIVAIVAIGRLLLRPMLKSVARARSEEMFLAACLLVVIGAGLISAVAGLSMAIGAFVAGLLLAETEYRHEVEVTIEPFKGLLLGLFFLSVGIDLDLSRLAQQPLLILGLAAGLILVKFAPAALAARVMGLKLPAAVETGLNLAAGGEFAFVLLNTAIQTRLVPAGLGESVLVAATLTMFAIPLLGALGATASQAASKAPAHEPPPPADPAAPPRVLVIGYGRVGRLVGEMLTRHKIDWIAADRDAHNAEAARRGGKAVYFGDAARIEFLRRLGLMSARGLVVTMDSPEGAEAVVGAARQARPDLTIVARARDARQAKRLYELGATDAVPETIEASLQLSEAVLVDIGVPMGLVIASVHEARDDFRKELNRPDALGARVRKARDAIKGRSARF</sequence>
<feature type="transmembrane region" description="Helical" evidence="10">
    <location>
        <begin position="106"/>
        <end position="128"/>
    </location>
</feature>
<dbReference type="GO" id="GO:0006813">
    <property type="term" value="P:potassium ion transport"/>
    <property type="evidence" value="ECO:0007669"/>
    <property type="project" value="UniProtKB-KW"/>
</dbReference>
<evidence type="ECO:0000256" key="1">
    <source>
        <dbReference type="ARBA" id="ARBA00004127"/>
    </source>
</evidence>
<feature type="transmembrane region" description="Helical" evidence="10">
    <location>
        <begin position="239"/>
        <end position="272"/>
    </location>
</feature>
<dbReference type="PANTHER" id="PTHR46157:SF4">
    <property type="entry name" value="K(+) EFFLUX ANTIPORTER 3, CHLOROPLASTIC"/>
    <property type="match status" value="1"/>
</dbReference>
<evidence type="ECO:0000313" key="13">
    <source>
        <dbReference type="Proteomes" id="UP000676409"/>
    </source>
</evidence>
<evidence type="ECO:0000256" key="8">
    <source>
        <dbReference type="ARBA" id="ARBA00023065"/>
    </source>
</evidence>
<dbReference type="InterPro" id="IPR038770">
    <property type="entry name" value="Na+/solute_symporter_sf"/>
</dbReference>
<keyword evidence="7 10" id="KW-1133">Transmembrane helix</keyword>
<keyword evidence="4" id="KW-0633">Potassium transport</keyword>
<gene>
    <name evidence="12" type="ORF">KCG34_14635</name>
</gene>
<accession>A0A975FWN7</accession>
<dbReference type="Pfam" id="PF00999">
    <property type="entry name" value="Na_H_Exchanger"/>
    <property type="match status" value="1"/>
</dbReference>
<dbReference type="PANTHER" id="PTHR46157">
    <property type="entry name" value="K(+) EFFLUX ANTIPORTER 3, CHLOROPLASTIC"/>
    <property type="match status" value="1"/>
</dbReference>
<proteinExistence type="predicted"/>
<comment type="subcellular location">
    <subcellularLocation>
        <location evidence="1">Endomembrane system</location>
        <topology evidence="1">Multi-pass membrane protein</topology>
    </subcellularLocation>
</comment>
<feature type="transmembrane region" description="Helical" evidence="10">
    <location>
        <begin position="314"/>
        <end position="337"/>
    </location>
</feature>
<dbReference type="RefSeq" id="WP_211936386.1">
    <property type="nucleotide sequence ID" value="NZ_CP073078.1"/>
</dbReference>
<dbReference type="AlphaFoldDB" id="A0A975FWN7"/>
<dbReference type="GO" id="GO:0012505">
    <property type="term" value="C:endomembrane system"/>
    <property type="evidence" value="ECO:0007669"/>
    <property type="project" value="UniProtKB-SubCell"/>
</dbReference>
<feature type="domain" description="RCK N-terminal" evidence="11">
    <location>
        <begin position="422"/>
        <end position="539"/>
    </location>
</feature>
<reference evidence="12" key="1">
    <citation type="submission" date="2021-04" db="EMBL/GenBank/DDBJ databases">
        <title>The complete genome sequence of Caulobacter sp. S6.</title>
        <authorList>
            <person name="Tang Y."/>
            <person name="Ouyang W."/>
            <person name="Liu Q."/>
            <person name="Huang B."/>
            <person name="Guo Z."/>
            <person name="Lei P."/>
        </authorList>
    </citation>
    <scope>NUCLEOTIDE SEQUENCE</scope>
    <source>
        <strain evidence="12">S6</strain>
    </source>
</reference>
<feature type="transmembrane region" description="Helical" evidence="10">
    <location>
        <begin position="349"/>
        <end position="367"/>
    </location>
</feature>
<evidence type="ECO:0000256" key="2">
    <source>
        <dbReference type="ARBA" id="ARBA00022448"/>
    </source>
</evidence>
<evidence type="ECO:0000256" key="7">
    <source>
        <dbReference type="ARBA" id="ARBA00022989"/>
    </source>
</evidence>
<dbReference type="KEGG" id="caul:KCG34_14635"/>
<dbReference type="Proteomes" id="UP000676409">
    <property type="component" value="Chromosome"/>
</dbReference>
<evidence type="ECO:0000256" key="6">
    <source>
        <dbReference type="ARBA" id="ARBA00022958"/>
    </source>
</evidence>
<protein>
    <submittedName>
        <fullName evidence="12">Cation:proton antiporter</fullName>
    </submittedName>
</protein>
<evidence type="ECO:0000256" key="4">
    <source>
        <dbReference type="ARBA" id="ARBA00022538"/>
    </source>
</evidence>
<feature type="transmembrane region" description="Helical" evidence="10">
    <location>
        <begin position="167"/>
        <end position="189"/>
    </location>
</feature>
<keyword evidence="3" id="KW-0050">Antiport</keyword>
<dbReference type="SUPFAM" id="SSF51735">
    <property type="entry name" value="NAD(P)-binding Rossmann-fold domains"/>
    <property type="match status" value="1"/>
</dbReference>
<dbReference type="GO" id="GO:0015297">
    <property type="term" value="F:antiporter activity"/>
    <property type="evidence" value="ECO:0007669"/>
    <property type="project" value="UniProtKB-KW"/>
</dbReference>
<dbReference type="PROSITE" id="PS51201">
    <property type="entry name" value="RCK_N"/>
    <property type="match status" value="1"/>
</dbReference>
<keyword evidence="9 10" id="KW-0472">Membrane</keyword>